<proteinExistence type="predicted"/>
<gene>
    <name evidence="2" type="ORF">H0S81_09830</name>
</gene>
<dbReference type="PANTHER" id="PTHR10724:SF10">
    <property type="entry name" value="S1 RNA-BINDING DOMAIN-CONTAINING PROTEIN 1"/>
    <property type="match status" value="1"/>
</dbReference>
<dbReference type="EMBL" id="JACCQK010000623">
    <property type="protein sequence ID" value="MBG0780207.1"/>
    <property type="molecule type" value="Genomic_DNA"/>
</dbReference>
<dbReference type="SUPFAM" id="SSF50249">
    <property type="entry name" value="Nucleic acid-binding proteins"/>
    <property type="match status" value="1"/>
</dbReference>
<dbReference type="GO" id="GO:0003735">
    <property type="term" value="F:structural constituent of ribosome"/>
    <property type="evidence" value="ECO:0007669"/>
    <property type="project" value="TreeGrafter"/>
</dbReference>
<dbReference type="Proteomes" id="UP000706172">
    <property type="component" value="Unassembled WGS sequence"/>
</dbReference>
<feature type="domain" description="S1 motif" evidence="1">
    <location>
        <begin position="118"/>
        <end position="187"/>
    </location>
</feature>
<dbReference type="Gene3D" id="1.10.150.310">
    <property type="entry name" value="Tex RuvX-like domain-like"/>
    <property type="match status" value="1"/>
</dbReference>
<reference evidence="2" key="1">
    <citation type="submission" date="2020-07" db="EMBL/GenBank/DDBJ databases">
        <title>Severe corrosion of carbon steel in oil field produced water can be linked to methanogenic archaea containing a special type of NiFe hydrogenase.</title>
        <authorList>
            <person name="Lahme S."/>
            <person name="Mand J."/>
            <person name="Longwell J."/>
            <person name="Smith R."/>
            <person name="Enning D."/>
        </authorList>
    </citation>
    <scope>NUCLEOTIDE SEQUENCE</scope>
    <source>
        <strain evidence="2">MIC098Bin6</strain>
    </source>
</reference>
<comment type="caution">
    <text evidence="2">The sequence shown here is derived from an EMBL/GenBank/DDBJ whole genome shotgun (WGS) entry which is preliminary data.</text>
</comment>
<dbReference type="InterPro" id="IPR050437">
    <property type="entry name" value="Ribos_protein_bS1-like"/>
</dbReference>
<dbReference type="CDD" id="cd05685">
    <property type="entry name" value="S1_Tex"/>
    <property type="match status" value="1"/>
</dbReference>
<dbReference type="FunFam" id="2.40.50.140:FF:000051">
    <property type="entry name" value="RNA-binding transcriptional accessory protein"/>
    <property type="match status" value="1"/>
</dbReference>
<dbReference type="GO" id="GO:0005737">
    <property type="term" value="C:cytoplasm"/>
    <property type="evidence" value="ECO:0007669"/>
    <property type="project" value="UniProtKB-ARBA"/>
</dbReference>
<dbReference type="InterPro" id="IPR003029">
    <property type="entry name" value="S1_domain"/>
</dbReference>
<dbReference type="SMART" id="SM00316">
    <property type="entry name" value="S1"/>
    <property type="match status" value="1"/>
</dbReference>
<organism evidence="2 3">
    <name type="scientific">Desulfotignum balticum</name>
    <dbReference type="NCBI Taxonomy" id="115781"/>
    <lineage>
        <taxon>Bacteria</taxon>
        <taxon>Pseudomonadati</taxon>
        <taxon>Thermodesulfobacteriota</taxon>
        <taxon>Desulfobacteria</taxon>
        <taxon>Desulfobacterales</taxon>
        <taxon>Desulfobacteraceae</taxon>
        <taxon>Desulfotignum</taxon>
    </lineage>
</organism>
<name>A0A931CSB9_9BACT</name>
<dbReference type="PROSITE" id="PS50126">
    <property type="entry name" value="S1"/>
    <property type="match status" value="1"/>
</dbReference>
<dbReference type="InterPro" id="IPR010994">
    <property type="entry name" value="RuvA_2-like"/>
</dbReference>
<dbReference type="InterPro" id="IPR012340">
    <property type="entry name" value="NA-bd_OB-fold"/>
</dbReference>
<accession>A0A931CSB9</accession>
<protein>
    <submittedName>
        <fullName evidence="2">S1 RNA-binding domain-containing protein</fullName>
    </submittedName>
</protein>
<dbReference type="GO" id="GO:0006412">
    <property type="term" value="P:translation"/>
    <property type="evidence" value="ECO:0007669"/>
    <property type="project" value="TreeGrafter"/>
</dbReference>
<dbReference type="Pfam" id="PF17674">
    <property type="entry name" value="HHH_9"/>
    <property type="match status" value="1"/>
</dbReference>
<evidence type="ECO:0000259" key="1">
    <source>
        <dbReference type="PROSITE" id="PS50126"/>
    </source>
</evidence>
<dbReference type="AlphaFoldDB" id="A0A931CSB9"/>
<dbReference type="Gene3D" id="2.40.50.140">
    <property type="entry name" value="Nucleic acid-binding proteins"/>
    <property type="match status" value="1"/>
</dbReference>
<feature type="non-terminal residue" evidence="2">
    <location>
        <position position="1"/>
    </location>
</feature>
<sequence length="189" mass="20459">KAFLKVPRLGPKAFEHAAGFLRVCNGKNPLDASGIHPESYGIVEQMAKDQGCAPKDLVGSPDRVKKIDPRAYISDQTGLPTLTDILAELRLPGRDPRKSFQSVAFDPSVSDIQDLVPGMMLPGIVTNVTAFGAFVDIGVHRDGLVHISQMADRFIKNPSEVVSVHQAVQVRVLEVDAAKKRITLSLKPA</sequence>
<dbReference type="PANTHER" id="PTHR10724">
    <property type="entry name" value="30S RIBOSOMAL PROTEIN S1"/>
    <property type="match status" value="1"/>
</dbReference>
<dbReference type="InterPro" id="IPR044146">
    <property type="entry name" value="S1_Tex"/>
</dbReference>
<evidence type="ECO:0000313" key="3">
    <source>
        <dbReference type="Proteomes" id="UP000706172"/>
    </source>
</evidence>
<dbReference type="SUPFAM" id="SSF47781">
    <property type="entry name" value="RuvA domain 2-like"/>
    <property type="match status" value="1"/>
</dbReference>
<dbReference type="GO" id="GO:0003729">
    <property type="term" value="F:mRNA binding"/>
    <property type="evidence" value="ECO:0007669"/>
    <property type="project" value="UniProtKB-ARBA"/>
</dbReference>
<dbReference type="Pfam" id="PF00575">
    <property type="entry name" value="S1"/>
    <property type="match status" value="1"/>
</dbReference>
<dbReference type="InterPro" id="IPR041692">
    <property type="entry name" value="HHH_9"/>
</dbReference>
<evidence type="ECO:0000313" key="2">
    <source>
        <dbReference type="EMBL" id="MBG0780207.1"/>
    </source>
</evidence>